<gene>
    <name evidence="2" type="ORF">RCIX674</name>
</gene>
<proteinExistence type="predicted"/>
<dbReference type="Pfam" id="PF01936">
    <property type="entry name" value="NYN"/>
    <property type="match status" value="1"/>
</dbReference>
<dbReference type="PATRIC" id="fig|351160.9.peg.2166"/>
<dbReference type="OrthoDB" id="85234at2157"/>
<feature type="domain" description="NYN" evidence="1">
    <location>
        <begin position="35"/>
        <end position="164"/>
    </location>
</feature>
<dbReference type="STRING" id="351160.RCIX674"/>
<dbReference type="GeneID" id="5143383"/>
<dbReference type="CDD" id="cd18726">
    <property type="entry name" value="PIN_LabA-like"/>
    <property type="match status" value="1"/>
</dbReference>
<dbReference type="PANTHER" id="PTHR35811:SF1">
    <property type="entry name" value="HTH OST-TYPE DOMAIN-CONTAINING PROTEIN"/>
    <property type="match status" value="1"/>
</dbReference>
<dbReference type="InterPro" id="IPR021139">
    <property type="entry name" value="NYN"/>
</dbReference>
<accession>Q0W6C4</accession>
<dbReference type="AlphaFoldDB" id="Q0W6C4"/>
<dbReference type="NCBIfam" id="TIGR00288">
    <property type="entry name" value="TIGR00288 family NYN domain-containing protein"/>
    <property type="match status" value="1"/>
</dbReference>
<organism evidence="2 3">
    <name type="scientific">Methanocella arvoryzae (strain DSM 22066 / NBRC 105507 / MRE50)</name>
    <dbReference type="NCBI Taxonomy" id="351160"/>
    <lineage>
        <taxon>Archaea</taxon>
        <taxon>Methanobacteriati</taxon>
        <taxon>Methanobacteriota</taxon>
        <taxon>Stenosarchaea group</taxon>
        <taxon>Methanomicrobia</taxon>
        <taxon>Methanocellales</taxon>
        <taxon>Methanocellaceae</taxon>
        <taxon>Methanocella</taxon>
    </lineage>
</organism>
<dbReference type="Gene3D" id="3.40.50.1010">
    <property type="entry name" value="5'-nuclease"/>
    <property type="match status" value="1"/>
</dbReference>
<name>Q0W6C4_METAR</name>
<evidence type="ECO:0000259" key="1">
    <source>
        <dbReference type="Pfam" id="PF01936"/>
    </source>
</evidence>
<sequence length="190" mass="21150">MTPIKNSIISPIKNPFKLDKIKNTFLKDKGRRKGIALLVDGPNMLRKEFQIDLEVVRDILKRYGDIKVGKVFLNQYASDKLVEAIENQGFEPIVGSGDVDVRLAVDAMELVFNQHIDTIAIVTRDADFKPVLSKASMYGKETIVFGAEPGLSIALKNVADYVIVFNGTEWIEVNKLATEELEAEVEAAPQ</sequence>
<dbReference type="GO" id="GO:0004540">
    <property type="term" value="F:RNA nuclease activity"/>
    <property type="evidence" value="ECO:0007669"/>
    <property type="project" value="InterPro"/>
</dbReference>
<dbReference type="KEGG" id="rci:RCIX674"/>
<evidence type="ECO:0000313" key="3">
    <source>
        <dbReference type="Proteomes" id="UP000000663"/>
    </source>
</evidence>
<dbReference type="PANTHER" id="PTHR35811">
    <property type="entry name" value="SLR1870 PROTEIN"/>
    <property type="match status" value="1"/>
</dbReference>
<keyword evidence="3" id="KW-1185">Reference proteome</keyword>
<dbReference type="RefSeq" id="WP_012036440.1">
    <property type="nucleotide sequence ID" value="NC_009464.1"/>
</dbReference>
<dbReference type="Proteomes" id="UP000000663">
    <property type="component" value="Chromosome"/>
</dbReference>
<dbReference type="eggNOG" id="arCOG02408">
    <property type="taxonomic scope" value="Archaea"/>
</dbReference>
<dbReference type="InterPro" id="IPR002790">
    <property type="entry name" value="CHP00288"/>
</dbReference>
<evidence type="ECO:0000313" key="2">
    <source>
        <dbReference type="EMBL" id="CAJ36069.1"/>
    </source>
</evidence>
<dbReference type="EMBL" id="AM114193">
    <property type="protein sequence ID" value="CAJ36069.1"/>
    <property type="molecule type" value="Genomic_DNA"/>
</dbReference>
<reference evidence="2 3" key="1">
    <citation type="journal article" date="2006" name="Science">
        <title>Genome of rice cluster I archaea -- the key methane producers in the rice rhizosphere.</title>
        <authorList>
            <person name="Erkel C."/>
            <person name="Kube M."/>
            <person name="Reinhardt R."/>
            <person name="Liesack W."/>
        </authorList>
    </citation>
    <scope>NUCLEOTIDE SEQUENCE [LARGE SCALE GENOMIC DNA]</scope>
    <source>
        <strain evidence="3">DSM 22066 / NBRC 105507 / MRE50</strain>
    </source>
</reference>
<protein>
    <recommendedName>
        <fullName evidence="1">NYN domain-containing protein</fullName>
    </recommendedName>
</protein>